<accession>E1JW76</accession>
<reference evidence="2 3" key="1">
    <citation type="submission" date="2010-08" db="EMBL/GenBank/DDBJ databases">
        <title>The draft genome of Desulfovibrio fructosovorans JJ.</title>
        <authorList>
            <consortium name="US DOE Joint Genome Institute (JGI-PGF)"/>
            <person name="Lucas S."/>
            <person name="Copeland A."/>
            <person name="Lapidus A."/>
            <person name="Cheng J.-F."/>
            <person name="Bruce D."/>
            <person name="Goodwin L."/>
            <person name="Pitluck S."/>
            <person name="Land M.L."/>
            <person name="Hauser L."/>
            <person name="Chang Y.-J."/>
            <person name="Jeffries C."/>
            <person name="Wall J.D."/>
            <person name="Stahl D.A."/>
            <person name="Arkin A.P."/>
            <person name="Dehal P."/>
            <person name="Stolyar S.M."/>
            <person name="Hazen T.C."/>
            <person name="Woyke T.J."/>
        </authorList>
    </citation>
    <scope>NUCLEOTIDE SEQUENCE [LARGE SCALE GENOMIC DNA]</scope>
    <source>
        <strain evidence="2 3">JJ</strain>
    </source>
</reference>
<dbReference type="Proteomes" id="UP000006250">
    <property type="component" value="Unassembled WGS sequence"/>
</dbReference>
<name>E1JW76_SOLFR</name>
<keyword evidence="1" id="KW-0732">Signal</keyword>
<protein>
    <recommendedName>
        <fullName evidence="4">Lipoprotein</fullName>
    </recommendedName>
</protein>
<evidence type="ECO:0000256" key="1">
    <source>
        <dbReference type="SAM" id="SignalP"/>
    </source>
</evidence>
<evidence type="ECO:0008006" key="4">
    <source>
        <dbReference type="Google" id="ProtNLM"/>
    </source>
</evidence>
<evidence type="ECO:0000313" key="3">
    <source>
        <dbReference type="Proteomes" id="UP000006250"/>
    </source>
</evidence>
<gene>
    <name evidence="2" type="ORF">DesfrDRAFT_1875</name>
</gene>
<dbReference type="AlphaFoldDB" id="E1JW76"/>
<keyword evidence="3" id="KW-1185">Reference proteome</keyword>
<dbReference type="PROSITE" id="PS51257">
    <property type="entry name" value="PROKAR_LIPOPROTEIN"/>
    <property type="match status" value="1"/>
</dbReference>
<sequence precursor="true">MRPTILAFLVFFALAAGCTRAPYSKAGVEQATVENDYSDCFSKASLAVNTPPFPESPIGQRKLDTDACMKERGYQGLLQLF</sequence>
<dbReference type="RefSeq" id="WP_005993247.1">
    <property type="nucleotide sequence ID" value="NZ_AECZ01000010.1"/>
</dbReference>
<proteinExistence type="predicted"/>
<evidence type="ECO:0000313" key="2">
    <source>
        <dbReference type="EMBL" id="EFL51436.1"/>
    </source>
</evidence>
<feature type="signal peptide" evidence="1">
    <location>
        <begin position="1"/>
        <end position="21"/>
    </location>
</feature>
<organism evidence="2 3">
    <name type="scientific">Solidesulfovibrio fructosivorans JJ]</name>
    <dbReference type="NCBI Taxonomy" id="596151"/>
    <lineage>
        <taxon>Bacteria</taxon>
        <taxon>Pseudomonadati</taxon>
        <taxon>Thermodesulfobacteriota</taxon>
        <taxon>Desulfovibrionia</taxon>
        <taxon>Desulfovibrionales</taxon>
        <taxon>Desulfovibrionaceae</taxon>
        <taxon>Solidesulfovibrio</taxon>
    </lineage>
</organism>
<comment type="caution">
    <text evidence="2">The sequence shown here is derived from an EMBL/GenBank/DDBJ whole genome shotgun (WGS) entry which is preliminary data.</text>
</comment>
<feature type="chain" id="PRO_5003148195" description="Lipoprotein" evidence="1">
    <location>
        <begin position="22"/>
        <end position="81"/>
    </location>
</feature>
<dbReference type="EMBL" id="AECZ01000010">
    <property type="protein sequence ID" value="EFL51436.1"/>
    <property type="molecule type" value="Genomic_DNA"/>
</dbReference>
<dbReference type="OrthoDB" id="5459323at2"/>
<dbReference type="eggNOG" id="ENOG5031875">
    <property type="taxonomic scope" value="Bacteria"/>
</dbReference>